<gene>
    <name evidence="2" type="ORF">G2W53_042711</name>
</gene>
<dbReference type="GO" id="GO:0004674">
    <property type="term" value="F:protein serine/threonine kinase activity"/>
    <property type="evidence" value="ECO:0007669"/>
    <property type="project" value="UniProtKB-KW"/>
</dbReference>
<evidence type="ECO:0000313" key="2">
    <source>
        <dbReference type="EMBL" id="KAF7803600.1"/>
    </source>
</evidence>
<proteinExistence type="predicted"/>
<sequence>MINNLPRFPSLPESSHALHHASPYRKPHSFNHPPFHLLHHFTYRRPLILLRRYTPSRHPHNPRYRPSHTRRRHRDSPVAHFIKHLALHQRHRPFHNRRRRFAHINRLPPAHDLQQQNAEAEDVVLRAQLARVGIRRVQIPHSPRGLTTGERLVVAVAVGLRNGESEIGESGVPVGVEEHVGGLDVPVDYRGLPLVEKAKGSSDAEGGVHALGPREWGRSGGVVEAIVERSVGHELRDEEVMVVERVAAGSEEREEVWVVRERGEEAYFVVELGIVVERLKALRWLLYGDGKIFVVMLEDAFEEKKGFGFHGNGGWREGAENKGVLGLVLGLGR</sequence>
<dbReference type="OrthoDB" id="2001730at2759"/>
<dbReference type="AlphaFoldDB" id="A0A834W037"/>
<organism evidence="2 3">
    <name type="scientific">Senna tora</name>
    <dbReference type="NCBI Taxonomy" id="362788"/>
    <lineage>
        <taxon>Eukaryota</taxon>
        <taxon>Viridiplantae</taxon>
        <taxon>Streptophyta</taxon>
        <taxon>Embryophyta</taxon>
        <taxon>Tracheophyta</taxon>
        <taxon>Spermatophyta</taxon>
        <taxon>Magnoliopsida</taxon>
        <taxon>eudicotyledons</taxon>
        <taxon>Gunneridae</taxon>
        <taxon>Pentapetalae</taxon>
        <taxon>rosids</taxon>
        <taxon>fabids</taxon>
        <taxon>Fabales</taxon>
        <taxon>Fabaceae</taxon>
        <taxon>Caesalpinioideae</taxon>
        <taxon>Cassia clade</taxon>
        <taxon>Senna</taxon>
    </lineage>
</organism>
<keyword evidence="2" id="KW-0808">Transferase</keyword>
<evidence type="ECO:0000256" key="1">
    <source>
        <dbReference type="SAM" id="MobiDB-lite"/>
    </source>
</evidence>
<feature type="region of interest" description="Disordered" evidence="1">
    <location>
        <begin position="1"/>
        <end position="25"/>
    </location>
</feature>
<keyword evidence="2" id="KW-0723">Serine/threonine-protein kinase</keyword>
<comment type="caution">
    <text evidence="2">The sequence shown here is derived from an EMBL/GenBank/DDBJ whole genome shotgun (WGS) entry which is preliminary data.</text>
</comment>
<dbReference type="EMBL" id="JAAIUW010000013">
    <property type="protein sequence ID" value="KAF7803600.1"/>
    <property type="molecule type" value="Genomic_DNA"/>
</dbReference>
<name>A0A834W037_9FABA</name>
<feature type="region of interest" description="Disordered" evidence="1">
    <location>
        <begin position="54"/>
        <end position="74"/>
    </location>
</feature>
<reference evidence="2" key="1">
    <citation type="submission" date="2020-09" db="EMBL/GenBank/DDBJ databases">
        <title>Genome-Enabled Discovery of Anthraquinone Biosynthesis in Senna tora.</title>
        <authorList>
            <person name="Kang S.-H."/>
            <person name="Pandey R.P."/>
            <person name="Lee C.-M."/>
            <person name="Sim J.-S."/>
            <person name="Jeong J.-T."/>
            <person name="Choi B.-S."/>
            <person name="Jung M."/>
            <person name="Ginzburg D."/>
            <person name="Zhao K."/>
            <person name="Won S.Y."/>
            <person name="Oh T.-J."/>
            <person name="Yu Y."/>
            <person name="Kim N.-H."/>
            <person name="Lee O.R."/>
            <person name="Lee T.-H."/>
            <person name="Bashyal P."/>
            <person name="Kim T.-S."/>
            <person name="Lee W.-H."/>
            <person name="Kawkins C."/>
            <person name="Kim C.-K."/>
            <person name="Kim J.S."/>
            <person name="Ahn B.O."/>
            <person name="Rhee S.Y."/>
            <person name="Sohng J.K."/>
        </authorList>
    </citation>
    <scope>NUCLEOTIDE SEQUENCE</scope>
    <source>
        <tissue evidence="2">Leaf</tissue>
    </source>
</reference>
<keyword evidence="2" id="KW-0418">Kinase</keyword>
<protein>
    <submittedName>
        <fullName evidence="2">Serine/threonine protein kinase</fullName>
    </submittedName>
</protein>
<accession>A0A834W037</accession>
<dbReference type="Proteomes" id="UP000634136">
    <property type="component" value="Unassembled WGS sequence"/>
</dbReference>
<keyword evidence="3" id="KW-1185">Reference proteome</keyword>
<evidence type="ECO:0000313" key="3">
    <source>
        <dbReference type="Proteomes" id="UP000634136"/>
    </source>
</evidence>